<proteinExistence type="predicted"/>
<dbReference type="AlphaFoldDB" id="A0AAE9WG62"/>
<evidence type="ECO:0000313" key="2">
    <source>
        <dbReference type="Proteomes" id="UP001212411"/>
    </source>
</evidence>
<reference evidence="1 2" key="1">
    <citation type="journal article" date="2023" name="G3 (Bethesda)">
        <title>A high-quality reference genome for the fission yeast Schizosaccharomyces osmophilus.</title>
        <authorList>
            <person name="Jia G.S."/>
            <person name="Zhang W.C."/>
            <person name="Liang Y."/>
            <person name="Liu X.H."/>
            <person name="Rhind N."/>
            <person name="Pidoux A."/>
            <person name="Brysch-Herzberg M."/>
            <person name="Du L.L."/>
        </authorList>
    </citation>
    <scope>NUCLEOTIDE SEQUENCE [LARGE SCALE GENOMIC DNA]</scope>
    <source>
        <strain evidence="1 2">CBS 15793</strain>
    </source>
</reference>
<dbReference type="RefSeq" id="XP_056038724.1">
    <property type="nucleotide sequence ID" value="XM_056181346.1"/>
</dbReference>
<keyword evidence="2" id="KW-1185">Reference proteome</keyword>
<protein>
    <submittedName>
        <fullName evidence="1">Uncharacterized protein</fullName>
    </submittedName>
</protein>
<gene>
    <name evidence="1" type="ORF">SOMG_02554</name>
</gene>
<dbReference type="KEGG" id="som:SOMG_02554"/>
<evidence type="ECO:0000313" key="1">
    <source>
        <dbReference type="EMBL" id="WBW74481.1"/>
    </source>
</evidence>
<dbReference type="GeneID" id="80876035"/>
<dbReference type="Proteomes" id="UP001212411">
    <property type="component" value="Chromosome 2"/>
</dbReference>
<organism evidence="1 2">
    <name type="scientific">Schizosaccharomyces osmophilus</name>
    <dbReference type="NCBI Taxonomy" id="2545709"/>
    <lineage>
        <taxon>Eukaryota</taxon>
        <taxon>Fungi</taxon>
        <taxon>Dikarya</taxon>
        <taxon>Ascomycota</taxon>
        <taxon>Taphrinomycotina</taxon>
        <taxon>Schizosaccharomycetes</taxon>
        <taxon>Schizosaccharomycetales</taxon>
        <taxon>Schizosaccharomycetaceae</taxon>
        <taxon>Schizosaccharomyces</taxon>
    </lineage>
</organism>
<name>A0AAE9WG62_9SCHI</name>
<dbReference type="EMBL" id="CP115612">
    <property type="protein sequence ID" value="WBW74481.1"/>
    <property type="molecule type" value="Genomic_DNA"/>
</dbReference>
<accession>A0AAE9WG62</accession>
<sequence length="107" mass="12182">MCLVSVASQGMRPLPESPKRGLRVDEILVSTKFAVAHMSSTALYLLPLFKMQVSFPFLSTTQNLLLVTQNSSRVQSLLSYRVAPRLLSSTEFRQEAKRYRWDFGEIN</sequence>